<dbReference type="InterPro" id="IPR023585">
    <property type="entry name" value="Ile-tRNA-ligase_type1"/>
</dbReference>
<feature type="binding site" evidence="12">
    <location>
        <position position="614"/>
    </location>
    <ligand>
        <name>ATP</name>
        <dbReference type="ChEBI" id="CHEBI:30616"/>
    </ligand>
</feature>
<dbReference type="Gene3D" id="3.90.740.10">
    <property type="entry name" value="Valyl/Leucyl/Isoleucyl-tRNA synthetase, editing domain"/>
    <property type="match status" value="1"/>
</dbReference>
<evidence type="ECO:0000256" key="4">
    <source>
        <dbReference type="ARBA" id="ARBA00022723"/>
    </source>
</evidence>
<evidence type="ECO:0000313" key="15">
    <source>
        <dbReference type="EMBL" id="MBE2986396.1"/>
    </source>
</evidence>
<comment type="catalytic activity">
    <reaction evidence="11 12">
        <text>tRNA(Ile) + L-isoleucine + ATP = L-isoleucyl-tRNA(Ile) + AMP + diphosphate</text>
        <dbReference type="Rhea" id="RHEA:11060"/>
        <dbReference type="Rhea" id="RHEA-COMP:9666"/>
        <dbReference type="Rhea" id="RHEA-COMP:9695"/>
        <dbReference type="ChEBI" id="CHEBI:30616"/>
        <dbReference type="ChEBI" id="CHEBI:33019"/>
        <dbReference type="ChEBI" id="CHEBI:58045"/>
        <dbReference type="ChEBI" id="CHEBI:78442"/>
        <dbReference type="ChEBI" id="CHEBI:78528"/>
        <dbReference type="ChEBI" id="CHEBI:456215"/>
        <dbReference type="EC" id="6.1.1.5"/>
    </reaction>
</comment>
<name>A0AAW3ZY07_9BACT</name>
<feature type="short sequence motif" description="'HIGH' region" evidence="12">
    <location>
        <begin position="59"/>
        <end position="69"/>
    </location>
</feature>
<dbReference type="Gene3D" id="1.10.730.20">
    <property type="match status" value="1"/>
</dbReference>
<dbReference type="RefSeq" id="WP_170016170.1">
    <property type="nucleotide sequence ID" value="NZ_CP012545.1"/>
</dbReference>
<evidence type="ECO:0000256" key="8">
    <source>
        <dbReference type="ARBA" id="ARBA00022917"/>
    </source>
</evidence>
<dbReference type="InterPro" id="IPR013155">
    <property type="entry name" value="M/V/L/I-tRNA-synth_anticd-bd"/>
</dbReference>
<dbReference type="Pfam" id="PF00133">
    <property type="entry name" value="tRNA-synt_1"/>
    <property type="match status" value="1"/>
</dbReference>
<feature type="binding site" evidence="12">
    <location>
        <position position="896"/>
    </location>
    <ligand>
        <name>Zn(2+)</name>
        <dbReference type="ChEBI" id="CHEBI:29105"/>
    </ligand>
</feature>
<dbReference type="AlphaFoldDB" id="A0AAW3ZY07"/>
<evidence type="ECO:0000259" key="13">
    <source>
        <dbReference type="Pfam" id="PF00133"/>
    </source>
</evidence>
<dbReference type="EC" id="6.1.1.5" evidence="12"/>
<dbReference type="GO" id="GO:0004822">
    <property type="term" value="F:isoleucine-tRNA ligase activity"/>
    <property type="evidence" value="ECO:0007669"/>
    <property type="project" value="UniProtKB-UniRule"/>
</dbReference>
<dbReference type="InterPro" id="IPR001412">
    <property type="entry name" value="aa-tRNA-synth_I_CS"/>
</dbReference>
<dbReference type="SUPFAM" id="SSF47323">
    <property type="entry name" value="Anticodon-binding domain of a subclass of class I aminoacyl-tRNA synthetases"/>
    <property type="match status" value="1"/>
</dbReference>
<feature type="short sequence motif" description="'KMSKS' region" evidence="12">
    <location>
        <begin position="611"/>
        <end position="615"/>
    </location>
</feature>
<keyword evidence="6 12" id="KW-0862">Zinc</keyword>
<evidence type="ECO:0000256" key="6">
    <source>
        <dbReference type="ARBA" id="ARBA00022833"/>
    </source>
</evidence>
<keyword evidence="2 12" id="KW-0963">Cytoplasm</keyword>
<evidence type="ECO:0000256" key="12">
    <source>
        <dbReference type="HAMAP-Rule" id="MF_02002"/>
    </source>
</evidence>
<evidence type="ECO:0000256" key="5">
    <source>
        <dbReference type="ARBA" id="ARBA00022741"/>
    </source>
</evidence>
<accession>A0AAW3ZY07</accession>
<dbReference type="InterPro" id="IPR002301">
    <property type="entry name" value="Ile-tRNA-ligase"/>
</dbReference>
<comment type="domain">
    <text evidence="12">IleRS has two distinct active sites: one for aminoacylation and one for editing. The misactivated valine is translocated from the active site to the editing site, which sterically excludes the correctly activated isoleucine. The single editing site contains two valyl binding pockets, one specific for each substrate (Val-AMP or Val-tRNA(Ile)).</text>
</comment>
<comment type="caution">
    <text evidence="16">The sequence shown here is derived from an EMBL/GenBank/DDBJ whole genome shotgun (WGS) entry which is preliminary data.</text>
</comment>
<dbReference type="InterPro" id="IPR009080">
    <property type="entry name" value="tRNAsynth_Ia_anticodon-bd"/>
</dbReference>
<sequence>MDYKDTLLLPFTQFPMRGNLPENEPKRLASWHNERKIYEKMKKNRQNATQSFAIHDGPPYANGHLHIGHALNKILKDIITKTHYFFGEDIRYVPGWDCHGLPIEQQVEVKLGEKKKSMSKSQIREHCRAHAREFIDIQREEFKSLGVIGDFENPYLTMKFEFEADIYRALCDIAKRGLLCERSKPVYWSWAAKSALAEAEVEYEDKEDYSIYVAFALDKDALEKLGVKEAKAVIWTTTPWTLPANQAISLKPDEIYVLTSENLIFAKPLLESVVKLGITKGEILKEFVSNDIEGLYAINPLNDRKSQFLLGEHVLMDGGTGLVHTAPGHGEDDYYVSLKNGITEVIMPVDDGGLYDETLRAKGLFRADVVDEFVGVHIFKANEKIITILGNSLLHCSKFIHSYPHCWRTHKPVIYRATKQWFVTMDEPKLDGKTLREVARAQLENVKFYPAVGVKRIGSMVENRPDWCISRQRDWGVPIAFFRHKDTKEPIFDADILENIANIFEQKGADAWWDLEISELLPKTSKYEADKLEKVMDILDVWFDSGSTWRAVLNSRHYDAGAYPASMYLEGSDQHRGWFQSSLLVSTAVNSHAPYKSVLTHGFTVDENGQKMSKSKGNVVAPQDVAKTYGVEILRLWVGLSDYSSDLKISDNILKQVSEQYRKIRNTIRFLLANVSDLDEISTEFGLLDKWILGRAKRAFDDASRCFAAYDFSKGFNILLNFLSADLSGIYLDVCKDRLYCDAKDGARRKSAQSAMALITRSLLPLIAPTLTYTVDEVMEYAPDIVKNGAIDAFDLIYSPLEIEFSFEDELLFASREKLFEMIDVLKKDKKIKSTLELIMQTTSDKILGYDANEIADIYMVSAVEKFDDADSLGEFEVGDEKFKITLSKAHKCPRCWKFSAQKDGDTCPRCAEVLNGVC</sequence>
<protein>
    <recommendedName>
        <fullName evidence="12">Isoleucine--tRNA ligase</fullName>
        <ecNumber evidence="12">6.1.1.5</ecNumber>
    </recommendedName>
    <alternativeName>
        <fullName evidence="12">Isoleucyl-tRNA synthetase</fullName>
        <shortName evidence="12">IleRS</shortName>
    </alternativeName>
</protein>
<dbReference type="GO" id="GO:0002161">
    <property type="term" value="F:aminoacyl-tRNA deacylase activity"/>
    <property type="evidence" value="ECO:0007669"/>
    <property type="project" value="InterPro"/>
</dbReference>
<dbReference type="InterPro" id="IPR050081">
    <property type="entry name" value="Ile-tRNA_ligase"/>
</dbReference>
<feature type="binding site" evidence="12">
    <location>
        <position position="570"/>
    </location>
    <ligand>
        <name>L-isoleucyl-5'-AMP</name>
        <dbReference type="ChEBI" id="CHEBI:178002"/>
    </ligand>
</feature>
<keyword evidence="5 12" id="KW-0547">Nucleotide-binding</keyword>
<dbReference type="Proteomes" id="UP001318760">
    <property type="component" value="Unassembled WGS sequence"/>
</dbReference>
<comment type="similarity">
    <text evidence="1 12">Belongs to the class-I aminoacyl-tRNA synthetase family. IleS type 1 subfamily.</text>
</comment>
<evidence type="ECO:0000313" key="17">
    <source>
        <dbReference type="Proteomes" id="UP000650616"/>
    </source>
</evidence>
<feature type="binding site" evidence="12">
    <location>
        <position position="911"/>
    </location>
    <ligand>
        <name>Zn(2+)</name>
        <dbReference type="ChEBI" id="CHEBI:29105"/>
    </ligand>
</feature>
<dbReference type="Gene3D" id="1.10.10.830">
    <property type="entry name" value="Ile-tRNA synthetase CP2 domain-like"/>
    <property type="match status" value="1"/>
</dbReference>
<feature type="binding site" evidence="12">
    <location>
        <position position="893"/>
    </location>
    <ligand>
        <name>Zn(2+)</name>
        <dbReference type="ChEBI" id="CHEBI:29105"/>
    </ligand>
</feature>
<dbReference type="InterPro" id="IPR014729">
    <property type="entry name" value="Rossmann-like_a/b/a_fold"/>
</dbReference>
<dbReference type="InterPro" id="IPR002300">
    <property type="entry name" value="aa-tRNA-synth_Ia"/>
</dbReference>
<dbReference type="FunFam" id="3.40.50.620:FF:000092">
    <property type="entry name" value="Isoleucine--tRNA ligase"/>
    <property type="match status" value="1"/>
</dbReference>
<dbReference type="GO" id="GO:0005524">
    <property type="term" value="F:ATP binding"/>
    <property type="evidence" value="ECO:0007669"/>
    <property type="project" value="UniProtKB-UniRule"/>
</dbReference>
<keyword evidence="3 12" id="KW-0436">Ligase</keyword>
<evidence type="ECO:0000256" key="9">
    <source>
        <dbReference type="ARBA" id="ARBA00023146"/>
    </source>
</evidence>
<dbReference type="Pfam" id="PF08264">
    <property type="entry name" value="Anticodon_1"/>
    <property type="match status" value="1"/>
</dbReference>
<dbReference type="SUPFAM" id="SSF52374">
    <property type="entry name" value="Nucleotidylyl transferase"/>
    <property type="match status" value="1"/>
</dbReference>
<dbReference type="InterPro" id="IPR033708">
    <property type="entry name" value="Anticodon_Ile_BEm"/>
</dbReference>
<feature type="domain" description="Aminoacyl-tRNA synthetase class Ia" evidence="13">
    <location>
        <begin position="28"/>
        <end position="650"/>
    </location>
</feature>
<reference evidence="15 18" key="2">
    <citation type="submission" date="2020-10" db="EMBL/GenBank/DDBJ databases">
        <title>Campylobacter californiensis sp. nov. isolated from cattle and feral swine in California.</title>
        <authorList>
            <person name="Miller W.G."/>
        </authorList>
    </citation>
    <scope>NUCLEOTIDE SEQUENCE [LARGE SCALE GENOMIC DNA]</scope>
    <source>
        <strain evidence="15 18">RM12919</strain>
    </source>
</reference>
<dbReference type="PRINTS" id="PR00984">
    <property type="entry name" value="TRNASYNTHILE"/>
</dbReference>
<dbReference type="EMBL" id="LIWG01000005">
    <property type="protein sequence ID" value="MBE3608065.1"/>
    <property type="molecule type" value="Genomic_DNA"/>
</dbReference>
<feature type="binding site" evidence="12">
    <location>
        <position position="908"/>
    </location>
    <ligand>
        <name>Zn(2+)</name>
        <dbReference type="ChEBI" id="CHEBI:29105"/>
    </ligand>
</feature>
<keyword evidence="8 12" id="KW-0648">Protein biosynthesis</keyword>
<comment type="function">
    <text evidence="10 12">Catalyzes the attachment of isoleucine to tRNA(Ile). As IleRS can inadvertently accommodate and process structurally similar amino acids such as valine, to avoid such errors it has two additional distinct tRNA(Ile)-dependent editing activities. One activity is designated as 'pretransfer' editing and involves the hydrolysis of activated Val-AMP. The other activity is designated 'posttransfer' editing and involves deacylation of mischarged Val-tRNA(Ile).</text>
</comment>
<dbReference type="CDD" id="cd00818">
    <property type="entry name" value="IleRS_core"/>
    <property type="match status" value="1"/>
</dbReference>
<keyword evidence="17" id="KW-1185">Reference proteome</keyword>
<dbReference type="EMBL" id="JADBHS010000007">
    <property type="protein sequence ID" value="MBE2986396.1"/>
    <property type="molecule type" value="Genomic_DNA"/>
</dbReference>
<dbReference type="GO" id="GO:0008270">
    <property type="term" value="F:zinc ion binding"/>
    <property type="evidence" value="ECO:0007669"/>
    <property type="project" value="UniProtKB-UniRule"/>
</dbReference>
<dbReference type="PROSITE" id="PS00178">
    <property type="entry name" value="AA_TRNA_LIGASE_I"/>
    <property type="match status" value="1"/>
</dbReference>
<evidence type="ECO:0000313" key="18">
    <source>
        <dbReference type="Proteomes" id="UP001318760"/>
    </source>
</evidence>
<dbReference type="InterPro" id="IPR009008">
    <property type="entry name" value="Val/Leu/Ile-tRNA-synth_edit"/>
</dbReference>
<dbReference type="GO" id="GO:0005829">
    <property type="term" value="C:cytosol"/>
    <property type="evidence" value="ECO:0007669"/>
    <property type="project" value="TreeGrafter"/>
</dbReference>
<dbReference type="PANTHER" id="PTHR42765:SF1">
    <property type="entry name" value="ISOLEUCINE--TRNA LIGASE, MITOCHONDRIAL"/>
    <property type="match status" value="1"/>
</dbReference>
<comment type="cofactor">
    <cofactor evidence="12">
        <name>Zn(2+)</name>
        <dbReference type="ChEBI" id="CHEBI:29105"/>
    </cofactor>
    <text evidence="12">Binds 1 zinc ion per subunit.</text>
</comment>
<reference evidence="16 17" key="1">
    <citation type="submission" date="2015-08" db="EMBL/GenBank/DDBJ databases">
        <title>Comparative genomics of the Campylobacter concisus group.</title>
        <authorList>
            <person name="Yee E."/>
            <person name="Chapman M.H."/>
            <person name="Huynh S."/>
            <person name="Bono J.L."/>
            <person name="On S.L."/>
            <person name="St Leger J."/>
            <person name="Foster G."/>
            <person name="Parker C.T."/>
            <person name="Miller W.G."/>
        </authorList>
    </citation>
    <scope>NUCLEOTIDE SEQUENCE [LARGE SCALE GENOMIC DNA]</scope>
    <source>
        <strain evidence="16 17">RM9337</strain>
    </source>
</reference>
<dbReference type="NCBIfam" id="TIGR00392">
    <property type="entry name" value="ileS"/>
    <property type="match status" value="1"/>
</dbReference>
<organism evidence="16 17">
    <name type="scientific">Campylobacter californiensis</name>
    <dbReference type="NCBI Taxonomy" id="1032243"/>
    <lineage>
        <taxon>Bacteria</taxon>
        <taxon>Pseudomonadati</taxon>
        <taxon>Campylobacterota</taxon>
        <taxon>Epsilonproteobacteria</taxon>
        <taxon>Campylobacterales</taxon>
        <taxon>Campylobacteraceae</taxon>
        <taxon>Campylobacter</taxon>
    </lineage>
</organism>
<keyword evidence="7 12" id="KW-0067">ATP-binding</keyword>
<evidence type="ECO:0000256" key="3">
    <source>
        <dbReference type="ARBA" id="ARBA00022598"/>
    </source>
</evidence>
<dbReference type="SUPFAM" id="SSF50677">
    <property type="entry name" value="ValRS/IleRS/LeuRS editing domain"/>
    <property type="match status" value="1"/>
</dbReference>
<gene>
    <name evidence="12 16" type="primary">ileS</name>
    <name evidence="15" type="ORF">CCAL12919_04530</name>
    <name evidence="16" type="ORF">CCAL9337_04895</name>
</gene>
<evidence type="ECO:0000256" key="7">
    <source>
        <dbReference type="ARBA" id="ARBA00022840"/>
    </source>
</evidence>
<dbReference type="Proteomes" id="UP000650616">
    <property type="component" value="Unassembled WGS sequence"/>
</dbReference>
<feature type="domain" description="Methionyl/Valyl/Leucyl/Isoleucyl-tRNA synthetase anticodon-binding" evidence="14">
    <location>
        <begin position="689"/>
        <end position="838"/>
    </location>
</feature>
<dbReference type="Gene3D" id="3.40.50.620">
    <property type="entry name" value="HUPs"/>
    <property type="match status" value="2"/>
</dbReference>
<evidence type="ECO:0000256" key="2">
    <source>
        <dbReference type="ARBA" id="ARBA00022490"/>
    </source>
</evidence>
<dbReference type="GO" id="GO:0006428">
    <property type="term" value="P:isoleucyl-tRNA aminoacylation"/>
    <property type="evidence" value="ECO:0007669"/>
    <property type="project" value="UniProtKB-UniRule"/>
</dbReference>
<evidence type="ECO:0000256" key="10">
    <source>
        <dbReference type="ARBA" id="ARBA00025217"/>
    </source>
</evidence>
<dbReference type="HAMAP" id="MF_02002">
    <property type="entry name" value="Ile_tRNA_synth_type1"/>
    <property type="match status" value="1"/>
</dbReference>
<dbReference type="CDD" id="cd07960">
    <property type="entry name" value="Anticodon_Ia_Ile_BEm"/>
    <property type="match status" value="1"/>
</dbReference>
<proteinExistence type="inferred from homology"/>
<keyword evidence="9 12" id="KW-0030">Aminoacyl-tRNA synthetase</keyword>
<evidence type="ECO:0000313" key="16">
    <source>
        <dbReference type="EMBL" id="MBE3608065.1"/>
    </source>
</evidence>
<evidence type="ECO:0000256" key="11">
    <source>
        <dbReference type="ARBA" id="ARBA00048359"/>
    </source>
</evidence>
<dbReference type="PANTHER" id="PTHR42765">
    <property type="entry name" value="SOLEUCYL-TRNA SYNTHETASE"/>
    <property type="match status" value="1"/>
</dbReference>
<comment type="subcellular location">
    <subcellularLocation>
        <location evidence="12">Cytoplasm</location>
    </subcellularLocation>
</comment>
<evidence type="ECO:0000256" key="1">
    <source>
        <dbReference type="ARBA" id="ARBA00006887"/>
    </source>
</evidence>
<evidence type="ECO:0000259" key="14">
    <source>
        <dbReference type="Pfam" id="PF08264"/>
    </source>
</evidence>
<dbReference type="GO" id="GO:0000049">
    <property type="term" value="F:tRNA binding"/>
    <property type="evidence" value="ECO:0007669"/>
    <property type="project" value="InterPro"/>
</dbReference>
<comment type="subunit">
    <text evidence="12">Monomer.</text>
</comment>
<keyword evidence="4 12" id="KW-0479">Metal-binding</keyword>